<dbReference type="SMART" id="SM00062">
    <property type="entry name" value="PBPb"/>
    <property type="match status" value="1"/>
</dbReference>
<dbReference type="AlphaFoldDB" id="A0A2T1AP84"/>
<feature type="domain" description="Solute-binding protein family 3/N-terminal" evidence="3">
    <location>
        <begin position="27"/>
        <end position="252"/>
    </location>
</feature>
<dbReference type="PANTHER" id="PTHR35936">
    <property type="entry name" value="MEMBRANE-BOUND LYTIC MUREIN TRANSGLYCOSYLASE F"/>
    <property type="match status" value="1"/>
</dbReference>
<name>A0A2T1AP84_TRISK</name>
<sequence length="256" mass="27447">MKTLTTFAATATATLMLSTGIASADVTIGIAAEPYPPFAEKTADGSWTGWEVEMIGALCEAMEETCTIAPIAWDGIIPALMSKKIDVIMASMSITEERLKTIDFSDKYYNTPAVLVGAKSMEMTGDPASLDGKYVGVQVSTTHANYVDAHFAETADVKTYNTFDEHNQDLVAGRIDAVVGDSLAFQDFLKSDAGAPYEVKAELNDVAIFGPGVGAGMRKDDTDLHAKMNAAIEKIRADGTYKAISDKYFDFDIYGG</sequence>
<dbReference type="PANTHER" id="PTHR35936:SF17">
    <property type="entry name" value="ARGININE-BINDING EXTRACELLULAR PROTEIN ARTP"/>
    <property type="match status" value="1"/>
</dbReference>
<feature type="signal peptide" evidence="2">
    <location>
        <begin position="1"/>
        <end position="24"/>
    </location>
</feature>
<feature type="chain" id="PRO_5015760890" evidence="2">
    <location>
        <begin position="25"/>
        <end position="256"/>
    </location>
</feature>
<dbReference type="Gene3D" id="3.40.190.10">
    <property type="entry name" value="Periplasmic binding protein-like II"/>
    <property type="match status" value="2"/>
</dbReference>
<keyword evidence="1 2" id="KW-0732">Signal</keyword>
<evidence type="ECO:0000256" key="1">
    <source>
        <dbReference type="ARBA" id="ARBA00022729"/>
    </source>
</evidence>
<evidence type="ECO:0000313" key="5">
    <source>
        <dbReference type="Proteomes" id="UP000237718"/>
    </source>
</evidence>
<dbReference type="RefSeq" id="WP_106162152.1">
    <property type="nucleotide sequence ID" value="NZ_PVUF01000001.1"/>
</dbReference>
<gene>
    <name evidence="4" type="ORF">CLV89_101642</name>
</gene>
<dbReference type="InterPro" id="IPR001638">
    <property type="entry name" value="Solute-binding_3/MltF_N"/>
</dbReference>
<proteinExistence type="predicted"/>
<protein>
    <submittedName>
        <fullName evidence="4">Amino acid ABC transporter substrate-binding protein (PAAT family)</fullName>
    </submittedName>
</protein>
<evidence type="ECO:0000313" key="4">
    <source>
        <dbReference type="EMBL" id="PRZ50421.1"/>
    </source>
</evidence>
<evidence type="ECO:0000259" key="3">
    <source>
        <dbReference type="SMART" id="SM00062"/>
    </source>
</evidence>
<dbReference type="Proteomes" id="UP000237718">
    <property type="component" value="Unassembled WGS sequence"/>
</dbReference>
<reference evidence="4 5" key="1">
    <citation type="submission" date="2018-03" db="EMBL/GenBank/DDBJ databases">
        <title>Genomic Encyclopedia of Archaeal and Bacterial Type Strains, Phase II (KMG-II): from individual species to whole genera.</title>
        <authorList>
            <person name="Goeker M."/>
        </authorList>
    </citation>
    <scope>NUCLEOTIDE SEQUENCE [LARGE SCALE GENOMIC DNA]</scope>
    <source>
        <strain evidence="4 5">DSM 25328</strain>
    </source>
</reference>
<organism evidence="4 5">
    <name type="scientific">Tritonibacter scottomollicae</name>
    <name type="common">Epibacterium scottomollicae</name>
    <dbReference type="NCBI Taxonomy" id="483013"/>
    <lineage>
        <taxon>Bacteria</taxon>
        <taxon>Pseudomonadati</taxon>
        <taxon>Pseudomonadota</taxon>
        <taxon>Alphaproteobacteria</taxon>
        <taxon>Rhodobacterales</taxon>
        <taxon>Paracoccaceae</taxon>
        <taxon>Tritonibacter</taxon>
    </lineage>
</organism>
<dbReference type="Pfam" id="PF00497">
    <property type="entry name" value="SBP_bac_3"/>
    <property type="match status" value="1"/>
</dbReference>
<dbReference type="SUPFAM" id="SSF53850">
    <property type="entry name" value="Periplasmic binding protein-like II"/>
    <property type="match status" value="1"/>
</dbReference>
<accession>A0A2T1AP84</accession>
<dbReference type="OrthoDB" id="9807134at2"/>
<evidence type="ECO:0000256" key="2">
    <source>
        <dbReference type="SAM" id="SignalP"/>
    </source>
</evidence>
<dbReference type="EMBL" id="PVUF01000001">
    <property type="protein sequence ID" value="PRZ50421.1"/>
    <property type="molecule type" value="Genomic_DNA"/>
</dbReference>
<comment type="caution">
    <text evidence="4">The sequence shown here is derived from an EMBL/GenBank/DDBJ whole genome shotgun (WGS) entry which is preliminary data.</text>
</comment>